<dbReference type="CDD" id="cd00116">
    <property type="entry name" value="LRR_RI"/>
    <property type="match status" value="1"/>
</dbReference>
<proteinExistence type="predicted"/>
<dbReference type="GO" id="GO:0005829">
    <property type="term" value="C:cytosol"/>
    <property type="evidence" value="ECO:0007669"/>
    <property type="project" value="TreeGrafter"/>
</dbReference>
<evidence type="ECO:0000313" key="5">
    <source>
        <dbReference type="EMBL" id="KAF8476641.1"/>
    </source>
</evidence>
<dbReference type="InterPro" id="IPR001611">
    <property type="entry name" value="Leu-rich_rpt"/>
</dbReference>
<dbReference type="EMBL" id="WHVB01000014">
    <property type="protein sequence ID" value="KAF8476641.1"/>
    <property type="molecule type" value="Genomic_DNA"/>
</dbReference>
<feature type="region of interest" description="Disordered" evidence="4">
    <location>
        <begin position="341"/>
        <end position="362"/>
    </location>
</feature>
<organism evidence="5 6">
    <name type="scientific">Russula ochroleuca</name>
    <dbReference type="NCBI Taxonomy" id="152965"/>
    <lineage>
        <taxon>Eukaryota</taxon>
        <taxon>Fungi</taxon>
        <taxon>Dikarya</taxon>
        <taxon>Basidiomycota</taxon>
        <taxon>Agaricomycotina</taxon>
        <taxon>Agaricomycetes</taxon>
        <taxon>Russulales</taxon>
        <taxon>Russulaceae</taxon>
        <taxon>Russula</taxon>
    </lineage>
</organism>
<keyword evidence="1" id="KW-0343">GTPase activation</keyword>
<protein>
    <recommendedName>
        <fullName evidence="7">Ran GTPase activating protein 1</fullName>
    </recommendedName>
</protein>
<evidence type="ECO:0000256" key="4">
    <source>
        <dbReference type="SAM" id="MobiDB-lite"/>
    </source>
</evidence>
<evidence type="ECO:0000256" key="3">
    <source>
        <dbReference type="ARBA" id="ARBA00022737"/>
    </source>
</evidence>
<dbReference type="AlphaFoldDB" id="A0A9P5MSA4"/>
<reference evidence="5" key="1">
    <citation type="submission" date="2019-10" db="EMBL/GenBank/DDBJ databases">
        <authorList>
            <consortium name="DOE Joint Genome Institute"/>
            <person name="Kuo A."/>
            <person name="Miyauchi S."/>
            <person name="Kiss E."/>
            <person name="Drula E."/>
            <person name="Kohler A."/>
            <person name="Sanchez-Garcia M."/>
            <person name="Andreopoulos B."/>
            <person name="Barry K.W."/>
            <person name="Bonito G."/>
            <person name="Buee M."/>
            <person name="Carver A."/>
            <person name="Chen C."/>
            <person name="Cichocki N."/>
            <person name="Clum A."/>
            <person name="Culley D."/>
            <person name="Crous P.W."/>
            <person name="Fauchery L."/>
            <person name="Girlanda M."/>
            <person name="Hayes R."/>
            <person name="Keri Z."/>
            <person name="LaButti K."/>
            <person name="Lipzen A."/>
            <person name="Lombard V."/>
            <person name="Magnuson J."/>
            <person name="Maillard F."/>
            <person name="Morin E."/>
            <person name="Murat C."/>
            <person name="Nolan M."/>
            <person name="Ohm R."/>
            <person name="Pangilinan J."/>
            <person name="Pereira M."/>
            <person name="Perotto S."/>
            <person name="Peter M."/>
            <person name="Riley R."/>
            <person name="Sitrit Y."/>
            <person name="Stielow B."/>
            <person name="Szollosi G."/>
            <person name="Zifcakova L."/>
            <person name="Stursova M."/>
            <person name="Spatafora J.W."/>
            <person name="Tedersoo L."/>
            <person name="Vaario L.-M."/>
            <person name="Yamada A."/>
            <person name="Yan M."/>
            <person name="Wang P."/>
            <person name="Xu J."/>
            <person name="Bruns T."/>
            <person name="Baldrian P."/>
            <person name="Vilgalys R."/>
            <person name="Henrissat B."/>
            <person name="Grigoriev I.V."/>
            <person name="Hibbett D."/>
            <person name="Nagy L.G."/>
            <person name="Martin F.M."/>
        </authorList>
    </citation>
    <scope>NUCLEOTIDE SEQUENCE</scope>
    <source>
        <strain evidence="5">Prilba</strain>
    </source>
</reference>
<dbReference type="GO" id="GO:0031267">
    <property type="term" value="F:small GTPase binding"/>
    <property type="evidence" value="ECO:0007669"/>
    <property type="project" value="TreeGrafter"/>
</dbReference>
<dbReference type="PANTHER" id="PTHR24113:SF12">
    <property type="entry name" value="RAN GTPASE-ACTIVATING PROTEIN 1"/>
    <property type="match status" value="1"/>
</dbReference>
<sequence>MNYSIEGLGLKLNTREDIAPYLHQIEPNISHLEEIHLCGNTIGVGAAQALAEVLKKASAIRVADFADIFTGRLITEIPIALSALCDSLIDKEHLVEVNLSDNAFGGRSVDPIVPFLSKNPSFQIFRLNNNGLGPEGGTVIADALRDNAAVRRAIPAEKRSNLRILVCGRNRLEDGSASAWAEAFAAHGTLVEVRMPQNGIRMAGSAALAEGLAKNAGLELLDLQDNTLSQPGDQAFAHALPSWPDLHTLNFSDCVLSEEGEIPQVIEALAKGSNPRLRTLQLQNDNLENGTVAVLAHAIGTHLKAVTRIEFQENDAEEDDAGIETLRENLIVRGGKFLFSDDEEDEEEDEEDELQDAEEGDVSTEFLDFAEATEGEDDADQEADQLANLLDKVSLTTS</sequence>
<dbReference type="GO" id="GO:0005096">
    <property type="term" value="F:GTPase activator activity"/>
    <property type="evidence" value="ECO:0007669"/>
    <property type="project" value="UniProtKB-KW"/>
</dbReference>
<keyword evidence="2" id="KW-0433">Leucine-rich repeat</keyword>
<dbReference type="Pfam" id="PF13516">
    <property type="entry name" value="LRR_6"/>
    <property type="match status" value="1"/>
</dbReference>
<dbReference type="GO" id="GO:0006913">
    <property type="term" value="P:nucleocytoplasmic transport"/>
    <property type="evidence" value="ECO:0007669"/>
    <property type="project" value="TreeGrafter"/>
</dbReference>
<dbReference type="PANTHER" id="PTHR24113">
    <property type="entry name" value="RAN GTPASE-ACTIVATING PROTEIN 1"/>
    <property type="match status" value="1"/>
</dbReference>
<keyword evidence="3" id="KW-0677">Repeat</keyword>
<evidence type="ECO:0000256" key="1">
    <source>
        <dbReference type="ARBA" id="ARBA00022468"/>
    </source>
</evidence>
<dbReference type="GO" id="GO:0048471">
    <property type="term" value="C:perinuclear region of cytoplasm"/>
    <property type="evidence" value="ECO:0007669"/>
    <property type="project" value="TreeGrafter"/>
</dbReference>
<reference evidence="5" key="2">
    <citation type="journal article" date="2020" name="Nat. Commun.">
        <title>Large-scale genome sequencing of mycorrhizal fungi provides insights into the early evolution of symbiotic traits.</title>
        <authorList>
            <person name="Miyauchi S."/>
            <person name="Kiss E."/>
            <person name="Kuo A."/>
            <person name="Drula E."/>
            <person name="Kohler A."/>
            <person name="Sanchez-Garcia M."/>
            <person name="Morin E."/>
            <person name="Andreopoulos B."/>
            <person name="Barry K.W."/>
            <person name="Bonito G."/>
            <person name="Buee M."/>
            <person name="Carver A."/>
            <person name="Chen C."/>
            <person name="Cichocki N."/>
            <person name="Clum A."/>
            <person name="Culley D."/>
            <person name="Crous P.W."/>
            <person name="Fauchery L."/>
            <person name="Girlanda M."/>
            <person name="Hayes R.D."/>
            <person name="Keri Z."/>
            <person name="LaButti K."/>
            <person name="Lipzen A."/>
            <person name="Lombard V."/>
            <person name="Magnuson J."/>
            <person name="Maillard F."/>
            <person name="Murat C."/>
            <person name="Nolan M."/>
            <person name="Ohm R.A."/>
            <person name="Pangilinan J."/>
            <person name="Pereira M.F."/>
            <person name="Perotto S."/>
            <person name="Peter M."/>
            <person name="Pfister S."/>
            <person name="Riley R."/>
            <person name="Sitrit Y."/>
            <person name="Stielow J.B."/>
            <person name="Szollosi G."/>
            <person name="Zifcakova L."/>
            <person name="Stursova M."/>
            <person name="Spatafora J.W."/>
            <person name="Tedersoo L."/>
            <person name="Vaario L.M."/>
            <person name="Yamada A."/>
            <person name="Yan M."/>
            <person name="Wang P."/>
            <person name="Xu J."/>
            <person name="Bruns T."/>
            <person name="Baldrian P."/>
            <person name="Vilgalys R."/>
            <person name="Dunand C."/>
            <person name="Henrissat B."/>
            <person name="Grigoriev I.V."/>
            <person name="Hibbett D."/>
            <person name="Nagy L.G."/>
            <person name="Martin F.M."/>
        </authorList>
    </citation>
    <scope>NUCLEOTIDE SEQUENCE</scope>
    <source>
        <strain evidence="5">Prilba</strain>
    </source>
</reference>
<dbReference type="SUPFAM" id="SSF52047">
    <property type="entry name" value="RNI-like"/>
    <property type="match status" value="1"/>
</dbReference>
<dbReference type="SMART" id="SM00368">
    <property type="entry name" value="LRR_RI"/>
    <property type="match status" value="6"/>
</dbReference>
<comment type="caution">
    <text evidence="5">The sequence shown here is derived from an EMBL/GenBank/DDBJ whole genome shotgun (WGS) entry which is preliminary data.</text>
</comment>
<evidence type="ECO:0008006" key="7">
    <source>
        <dbReference type="Google" id="ProtNLM"/>
    </source>
</evidence>
<dbReference type="InterPro" id="IPR032675">
    <property type="entry name" value="LRR_dom_sf"/>
</dbReference>
<dbReference type="InterPro" id="IPR027038">
    <property type="entry name" value="RanGap"/>
</dbReference>
<evidence type="ECO:0000256" key="2">
    <source>
        <dbReference type="ARBA" id="ARBA00022614"/>
    </source>
</evidence>
<dbReference type="GO" id="GO:0005634">
    <property type="term" value="C:nucleus"/>
    <property type="evidence" value="ECO:0007669"/>
    <property type="project" value="TreeGrafter"/>
</dbReference>
<dbReference type="OrthoDB" id="184583at2759"/>
<dbReference type="Gene3D" id="3.80.10.10">
    <property type="entry name" value="Ribonuclease Inhibitor"/>
    <property type="match status" value="1"/>
</dbReference>
<keyword evidence="6" id="KW-1185">Reference proteome</keyword>
<gene>
    <name evidence="5" type="ORF">DFH94DRAFT_101498</name>
</gene>
<name>A0A9P5MSA4_9AGAM</name>
<evidence type="ECO:0000313" key="6">
    <source>
        <dbReference type="Proteomes" id="UP000759537"/>
    </source>
</evidence>
<accession>A0A9P5MSA4</accession>
<dbReference type="Proteomes" id="UP000759537">
    <property type="component" value="Unassembled WGS sequence"/>
</dbReference>